<dbReference type="InterPro" id="IPR018244">
    <property type="entry name" value="Allrgn_V5/Tpx1_CS"/>
</dbReference>
<name>A0A6A5BXV3_NAEFO</name>
<feature type="signal peptide" evidence="2">
    <location>
        <begin position="1"/>
        <end position="22"/>
    </location>
</feature>
<keyword evidence="2" id="KW-0732">Signal</keyword>
<evidence type="ECO:0000313" key="4">
    <source>
        <dbReference type="EMBL" id="KAF0978578.1"/>
    </source>
</evidence>
<dbReference type="InterPro" id="IPR014044">
    <property type="entry name" value="CAP_dom"/>
</dbReference>
<dbReference type="RefSeq" id="XP_044563291.1">
    <property type="nucleotide sequence ID" value="XM_044705587.1"/>
</dbReference>
<dbReference type="Pfam" id="PF00188">
    <property type="entry name" value="CAP"/>
    <property type="match status" value="1"/>
</dbReference>
<dbReference type="EMBL" id="VFQX01000029">
    <property type="protein sequence ID" value="KAF0978578.1"/>
    <property type="molecule type" value="Genomic_DNA"/>
</dbReference>
<gene>
    <name evidence="4" type="ORF">FDP41_002398</name>
</gene>
<dbReference type="PROSITE" id="PS01009">
    <property type="entry name" value="CRISP_1"/>
    <property type="match status" value="1"/>
</dbReference>
<comment type="caution">
    <text evidence="4">The sequence shown here is derived from an EMBL/GenBank/DDBJ whole genome shotgun (WGS) entry which is preliminary data.</text>
</comment>
<evidence type="ECO:0000256" key="2">
    <source>
        <dbReference type="SAM" id="SignalP"/>
    </source>
</evidence>
<evidence type="ECO:0000259" key="3">
    <source>
        <dbReference type="SMART" id="SM00198"/>
    </source>
</evidence>
<dbReference type="InterPro" id="IPR035940">
    <property type="entry name" value="CAP_sf"/>
</dbReference>
<dbReference type="VEuPathDB" id="AmoebaDB:NfTy_041950"/>
<evidence type="ECO:0000313" key="5">
    <source>
        <dbReference type="Proteomes" id="UP000444721"/>
    </source>
</evidence>
<dbReference type="VEuPathDB" id="AmoebaDB:NF0007080"/>
<dbReference type="Proteomes" id="UP000444721">
    <property type="component" value="Unassembled WGS sequence"/>
</dbReference>
<dbReference type="InterPro" id="IPR001283">
    <property type="entry name" value="CRISP-related"/>
</dbReference>
<protein>
    <recommendedName>
        <fullName evidence="3">SCP domain-containing protein</fullName>
    </recommendedName>
</protein>
<dbReference type="GeneID" id="68109616"/>
<dbReference type="OrthoDB" id="337038at2759"/>
<feature type="domain" description="SCP" evidence="3">
    <location>
        <begin position="41"/>
        <end position="192"/>
    </location>
</feature>
<dbReference type="OMA" id="LIWANSV"/>
<dbReference type="PRINTS" id="PR00837">
    <property type="entry name" value="V5TPXLIKE"/>
</dbReference>
<dbReference type="AlphaFoldDB" id="A0A6A5BXV3"/>
<dbReference type="SMART" id="SM00198">
    <property type="entry name" value="SCP"/>
    <property type="match status" value="1"/>
</dbReference>
<feature type="chain" id="PRO_5025548524" description="SCP domain-containing protein" evidence="2">
    <location>
        <begin position="23"/>
        <end position="251"/>
    </location>
</feature>
<dbReference type="SUPFAM" id="SSF55797">
    <property type="entry name" value="PR-1-like"/>
    <property type="match status" value="1"/>
</dbReference>
<keyword evidence="1" id="KW-1133">Transmembrane helix</keyword>
<dbReference type="Gene3D" id="3.40.33.10">
    <property type="entry name" value="CAP"/>
    <property type="match status" value="1"/>
</dbReference>
<dbReference type="GO" id="GO:0005576">
    <property type="term" value="C:extracellular region"/>
    <property type="evidence" value="ECO:0007669"/>
    <property type="project" value="InterPro"/>
</dbReference>
<evidence type="ECO:0000256" key="1">
    <source>
        <dbReference type="SAM" id="Phobius"/>
    </source>
</evidence>
<sequence length="251" mass="27389">MTVANTTIFLLFTLLLSVFTLSHKLPLFSVSAQTLNAFSSTDKTKIVERHNLVRFSPSLSPPAANMKSISWDDQLAQIAANYVDNCLFEHNPNLGTIYSGGALGENIYMATGSSVNIGNSSVDSWASEKQYFTYPTTCQTGKVCGHYTQLIWANSVKVGCAKKTCSTVPNYPNFNGATIVVCDYFPAGNYNGQSPYIAGTAPQPSPKPITSTNPKTNSSSIIRPYSHHTVIFWTLVVTVCSFLMMTMYNSN</sequence>
<reference evidence="4 5" key="1">
    <citation type="journal article" date="2019" name="Sci. Rep.">
        <title>Nanopore sequencing improves the draft genome of the human pathogenic amoeba Naegleria fowleri.</title>
        <authorList>
            <person name="Liechti N."/>
            <person name="Schurch N."/>
            <person name="Bruggmann R."/>
            <person name="Wittwer M."/>
        </authorList>
    </citation>
    <scope>NUCLEOTIDE SEQUENCE [LARGE SCALE GENOMIC DNA]</scope>
    <source>
        <strain evidence="4 5">ATCC 30894</strain>
    </source>
</reference>
<dbReference type="VEuPathDB" id="AmoebaDB:FDP41_002398"/>
<proteinExistence type="predicted"/>
<keyword evidence="5" id="KW-1185">Reference proteome</keyword>
<keyword evidence="1" id="KW-0812">Transmembrane</keyword>
<organism evidence="4 5">
    <name type="scientific">Naegleria fowleri</name>
    <name type="common">Brain eating amoeba</name>
    <dbReference type="NCBI Taxonomy" id="5763"/>
    <lineage>
        <taxon>Eukaryota</taxon>
        <taxon>Discoba</taxon>
        <taxon>Heterolobosea</taxon>
        <taxon>Tetramitia</taxon>
        <taxon>Eutetramitia</taxon>
        <taxon>Vahlkampfiidae</taxon>
        <taxon>Naegleria</taxon>
    </lineage>
</organism>
<feature type="transmembrane region" description="Helical" evidence="1">
    <location>
        <begin position="230"/>
        <end position="248"/>
    </location>
</feature>
<keyword evidence="1" id="KW-0472">Membrane</keyword>
<accession>A0A6A5BXV3</accession>
<dbReference type="PANTHER" id="PTHR10334">
    <property type="entry name" value="CYSTEINE-RICH SECRETORY PROTEIN-RELATED"/>
    <property type="match status" value="1"/>
</dbReference>